<dbReference type="GeneID" id="54457272"/>
<keyword evidence="2" id="KW-0472">Membrane</keyword>
<dbReference type="PANTHER" id="PTHR28009:SF1">
    <property type="entry name" value="PHEROMONE ALPHA FACTOR RECEPTOR"/>
    <property type="match status" value="1"/>
</dbReference>
<evidence type="ECO:0000256" key="1">
    <source>
        <dbReference type="SAM" id="MobiDB-lite"/>
    </source>
</evidence>
<evidence type="ECO:0008006" key="6">
    <source>
        <dbReference type="Google" id="ProtNLM"/>
    </source>
</evidence>
<feature type="transmembrane region" description="Helical" evidence="2">
    <location>
        <begin position="221"/>
        <end position="242"/>
    </location>
</feature>
<feature type="compositionally biased region" description="Polar residues" evidence="1">
    <location>
        <begin position="314"/>
        <end position="324"/>
    </location>
</feature>
<gene>
    <name evidence="3 5" type="ORF">BDZ99DRAFT_404072</name>
</gene>
<organism evidence="3">
    <name type="scientific">Mytilinidion resinicola</name>
    <dbReference type="NCBI Taxonomy" id="574789"/>
    <lineage>
        <taxon>Eukaryota</taxon>
        <taxon>Fungi</taxon>
        <taxon>Dikarya</taxon>
        <taxon>Ascomycota</taxon>
        <taxon>Pezizomycotina</taxon>
        <taxon>Dothideomycetes</taxon>
        <taxon>Pleosporomycetidae</taxon>
        <taxon>Mytilinidiales</taxon>
        <taxon>Mytilinidiaceae</taxon>
        <taxon>Mytilinidion</taxon>
    </lineage>
</organism>
<feature type="transmembrane region" description="Helical" evidence="2">
    <location>
        <begin position="102"/>
        <end position="126"/>
    </location>
</feature>
<feature type="transmembrane region" description="Helical" evidence="2">
    <location>
        <begin position="57"/>
        <end position="82"/>
    </location>
</feature>
<dbReference type="GO" id="GO:0038038">
    <property type="term" value="C:G protein-coupled receptor homodimeric complex"/>
    <property type="evidence" value="ECO:0007669"/>
    <property type="project" value="TreeGrafter"/>
</dbReference>
<evidence type="ECO:0000313" key="5">
    <source>
        <dbReference type="RefSeq" id="XP_033583819.1"/>
    </source>
</evidence>
<protein>
    <recommendedName>
        <fullName evidence="6">Mating-type alpha-pheromone receptor PreB</fullName>
    </recommendedName>
</protein>
<evidence type="ECO:0000313" key="4">
    <source>
        <dbReference type="Proteomes" id="UP000504636"/>
    </source>
</evidence>
<dbReference type="GO" id="GO:0000750">
    <property type="term" value="P:pheromone-dependent signal transduction involved in conjugation with cellular fusion"/>
    <property type="evidence" value="ECO:0007669"/>
    <property type="project" value="TreeGrafter"/>
</dbReference>
<feature type="transmembrane region" description="Helical" evidence="2">
    <location>
        <begin position="138"/>
        <end position="161"/>
    </location>
</feature>
<dbReference type="GO" id="GO:0004932">
    <property type="term" value="F:mating-type factor pheromone receptor activity"/>
    <property type="evidence" value="ECO:0007669"/>
    <property type="project" value="InterPro"/>
</dbReference>
<proteinExistence type="predicted"/>
<dbReference type="InterPro" id="IPR000366">
    <property type="entry name" value="GPCR_STE2"/>
</dbReference>
<dbReference type="OrthoDB" id="5402633at2759"/>
<accession>A0A6A6Z994</accession>
<dbReference type="InterPro" id="IPR027458">
    <property type="entry name" value="STE2_TM1-TM2_sf"/>
</dbReference>
<dbReference type="CDD" id="cd14939">
    <property type="entry name" value="7tmD_STE2"/>
    <property type="match status" value="1"/>
</dbReference>
<keyword evidence="2" id="KW-1133">Transmembrane helix</keyword>
<dbReference type="EMBL" id="MU003692">
    <property type="protein sequence ID" value="KAF2816855.1"/>
    <property type="molecule type" value="Genomic_DNA"/>
</dbReference>
<dbReference type="AlphaFoldDB" id="A0A6A6Z994"/>
<sequence>MTDGSKFEVGMSDLDYYRTYAIRICINFASQVGASLMLLIVLFVLTRREKRAAPVFVLNASCLLVNSIRSILQCLYFTGPFYSPYTYFSGDYSRVPKSEIGVSISANTLTLILVMLVMTSLVLQVRVMLITASKIQRFWTMVITTSVALLTIAFRFALVVLSNETIMNIEGFYDMQWFLNATYITQAVSIWFFCVIFVVKLGFALSQRKKLGIQQLGPMQIIFIMGCQTMIVPAIFTALNYAYSVLEFASQTLTIVCLFLPLSAIWAGTAVDDRRIAVRGPDAHRKLLGAFGKTINTGSANTASTSNTSHSHTRTPLESPTSIYKSSEKNQHDIRVETAFDVARDGDMV</sequence>
<feature type="transmembrane region" description="Helical" evidence="2">
    <location>
        <begin position="20"/>
        <end position="45"/>
    </location>
</feature>
<dbReference type="RefSeq" id="XP_033583819.1">
    <property type="nucleotide sequence ID" value="XM_033716379.1"/>
</dbReference>
<dbReference type="Gene3D" id="1.10.287.920">
    <property type="entry name" value="Pheromone alpha factor receptor"/>
    <property type="match status" value="1"/>
</dbReference>
<feature type="transmembrane region" description="Helical" evidence="2">
    <location>
        <begin position="248"/>
        <end position="269"/>
    </location>
</feature>
<name>A0A6A6Z994_9PEZI</name>
<feature type="compositionally biased region" description="Low complexity" evidence="1">
    <location>
        <begin position="299"/>
        <end position="310"/>
    </location>
</feature>
<reference evidence="5" key="3">
    <citation type="submission" date="2025-04" db="UniProtKB">
        <authorList>
            <consortium name="RefSeq"/>
        </authorList>
    </citation>
    <scope>IDENTIFICATION</scope>
    <source>
        <strain evidence="5">CBS 304.34</strain>
    </source>
</reference>
<evidence type="ECO:0000313" key="3">
    <source>
        <dbReference type="EMBL" id="KAF2816855.1"/>
    </source>
</evidence>
<keyword evidence="2" id="KW-0812">Transmembrane</keyword>
<dbReference type="PANTHER" id="PTHR28009">
    <property type="entry name" value="PHEROMONE ALPHA FACTOR RECEPTOR"/>
    <property type="match status" value="1"/>
</dbReference>
<dbReference type="PRINTS" id="PR00250">
    <property type="entry name" value="GPCRSTE2"/>
</dbReference>
<feature type="region of interest" description="Disordered" evidence="1">
    <location>
        <begin position="299"/>
        <end position="324"/>
    </location>
</feature>
<keyword evidence="4" id="KW-1185">Reference proteome</keyword>
<evidence type="ECO:0000256" key="2">
    <source>
        <dbReference type="SAM" id="Phobius"/>
    </source>
</evidence>
<dbReference type="Proteomes" id="UP000504636">
    <property type="component" value="Unplaced"/>
</dbReference>
<dbReference type="Pfam" id="PF02116">
    <property type="entry name" value="STE2"/>
    <property type="match status" value="1"/>
</dbReference>
<feature type="transmembrane region" description="Helical" evidence="2">
    <location>
        <begin position="181"/>
        <end position="201"/>
    </location>
</feature>
<reference evidence="3 5" key="1">
    <citation type="journal article" date="2020" name="Stud. Mycol.">
        <title>101 Dothideomycetes genomes: a test case for predicting lifestyles and emergence of pathogens.</title>
        <authorList>
            <person name="Haridas S."/>
            <person name="Albert R."/>
            <person name="Binder M."/>
            <person name="Bloem J."/>
            <person name="Labutti K."/>
            <person name="Salamov A."/>
            <person name="Andreopoulos B."/>
            <person name="Baker S."/>
            <person name="Barry K."/>
            <person name="Bills G."/>
            <person name="Bluhm B."/>
            <person name="Cannon C."/>
            <person name="Castanera R."/>
            <person name="Culley D."/>
            <person name="Daum C."/>
            <person name="Ezra D."/>
            <person name="Gonzalez J."/>
            <person name="Henrissat B."/>
            <person name="Kuo A."/>
            <person name="Liang C."/>
            <person name="Lipzen A."/>
            <person name="Lutzoni F."/>
            <person name="Magnuson J."/>
            <person name="Mondo S."/>
            <person name="Nolan M."/>
            <person name="Ohm R."/>
            <person name="Pangilinan J."/>
            <person name="Park H.-J."/>
            <person name="Ramirez L."/>
            <person name="Alfaro M."/>
            <person name="Sun H."/>
            <person name="Tritt A."/>
            <person name="Yoshinaga Y."/>
            <person name="Zwiers L.-H."/>
            <person name="Turgeon B."/>
            <person name="Goodwin S."/>
            <person name="Spatafora J."/>
            <person name="Crous P."/>
            <person name="Grigoriev I."/>
        </authorList>
    </citation>
    <scope>NUCLEOTIDE SEQUENCE</scope>
    <source>
        <strain evidence="3 5">CBS 304.34</strain>
    </source>
</reference>
<reference evidence="5" key="2">
    <citation type="submission" date="2020-04" db="EMBL/GenBank/DDBJ databases">
        <authorList>
            <consortium name="NCBI Genome Project"/>
        </authorList>
    </citation>
    <scope>NUCLEOTIDE SEQUENCE</scope>
    <source>
        <strain evidence="5">CBS 304.34</strain>
    </source>
</reference>